<name>A0A7Y9L6G2_9ACTN</name>
<evidence type="ECO:0000313" key="1">
    <source>
        <dbReference type="EMBL" id="NYE68729.1"/>
    </source>
</evidence>
<evidence type="ECO:0000313" key="2">
    <source>
        <dbReference type="Proteomes" id="UP000569914"/>
    </source>
</evidence>
<sequence length="83" mass="8682">MTTAGDGPDGTTTAAVHDCLLPGIDHPDDAADDDRLGRLAFPMVSAPPIRDGRATATWSTVPLTSPDLILHLRAPLLTRPDVA</sequence>
<organism evidence="1 2">
    <name type="scientific">Microlunatus parietis</name>
    <dbReference type="NCBI Taxonomy" id="682979"/>
    <lineage>
        <taxon>Bacteria</taxon>
        <taxon>Bacillati</taxon>
        <taxon>Actinomycetota</taxon>
        <taxon>Actinomycetes</taxon>
        <taxon>Propionibacteriales</taxon>
        <taxon>Propionibacteriaceae</taxon>
        <taxon>Microlunatus</taxon>
    </lineage>
</organism>
<gene>
    <name evidence="1" type="ORF">BKA15_000058</name>
</gene>
<dbReference type="RefSeq" id="WP_218870998.1">
    <property type="nucleotide sequence ID" value="NZ_JACCBU010000001.1"/>
</dbReference>
<accession>A0A7Y9L6G2</accession>
<keyword evidence="2" id="KW-1185">Reference proteome</keyword>
<proteinExistence type="predicted"/>
<protein>
    <submittedName>
        <fullName evidence="1">Uncharacterized protein</fullName>
    </submittedName>
</protein>
<dbReference type="AlphaFoldDB" id="A0A7Y9L6G2"/>
<comment type="caution">
    <text evidence="1">The sequence shown here is derived from an EMBL/GenBank/DDBJ whole genome shotgun (WGS) entry which is preliminary data.</text>
</comment>
<reference evidence="1 2" key="1">
    <citation type="submission" date="2020-07" db="EMBL/GenBank/DDBJ databases">
        <title>Sequencing the genomes of 1000 actinobacteria strains.</title>
        <authorList>
            <person name="Klenk H.-P."/>
        </authorList>
    </citation>
    <scope>NUCLEOTIDE SEQUENCE [LARGE SCALE GENOMIC DNA]</scope>
    <source>
        <strain evidence="1 2">DSM 22083</strain>
    </source>
</reference>
<dbReference type="EMBL" id="JACCBU010000001">
    <property type="protein sequence ID" value="NYE68729.1"/>
    <property type="molecule type" value="Genomic_DNA"/>
</dbReference>
<dbReference type="Proteomes" id="UP000569914">
    <property type="component" value="Unassembled WGS sequence"/>
</dbReference>